<dbReference type="OrthoDB" id="9774644at2"/>
<protein>
    <submittedName>
        <fullName evidence="6">Hemerythrin</fullName>
    </submittedName>
</protein>
<proteinExistence type="inferred from homology"/>
<accession>A0A5P8NZE9</accession>
<evidence type="ECO:0000256" key="4">
    <source>
        <dbReference type="ARBA" id="ARBA00023004"/>
    </source>
</evidence>
<gene>
    <name evidence="6" type="ORF">FJR48_03230</name>
</gene>
<dbReference type="KEGG" id="sulg:FJR48_03230"/>
<dbReference type="SUPFAM" id="SSF47188">
    <property type="entry name" value="Hemerythrin-like"/>
    <property type="match status" value="1"/>
</dbReference>
<evidence type="ECO:0000313" key="7">
    <source>
        <dbReference type="Proteomes" id="UP000326944"/>
    </source>
</evidence>
<feature type="domain" description="Hemerythrin-like" evidence="5">
    <location>
        <begin position="13"/>
        <end position="120"/>
    </location>
</feature>
<dbReference type="Gene3D" id="1.20.120.50">
    <property type="entry name" value="Hemerythrin-like"/>
    <property type="match status" value="1"/>
</dbReference>
<keyword evidence="2" id="KW-0813">Transport</keyword>
<evidence type="ECO:0000256" key="1">
    <source>
        <dbReference type="ARBA" id="ARBA00010587"/>
    </source>
</evidence>
<keyword evidence="2" id="KW-0561">Oxygen transport</keyword>
<keyword evidence="4" id="KW-0408">Iron</keyword>
<dbReference type="RefSeq" id="WP_152306727.1">
    <property type="nucleotide sequence ID" value="NZ_CP043617.1"/>
</dbReference>
<keyword evidence="7" id="KW-1185">Reference proteome</keyword>
<evidence type="ECO:0000259" key="5">
    <source>
        <dbReference type="Pfam" id="PF01814"/>
    </source>
</evidence>
<dbReference type="NCBIfam" id="TIGR02481">
    <property type="entry name" value="hemeryth_dom"/>
    <property type="match status" value="1"/>
</dbReference>
<comment type="similarity">
    <text evidence="1">Belongs to the hemerythrin family.</text>
</comment>
<dbReference type="GO" id="GO:0005344">
    <property type="term" value="F:oxygen carrier activity"/>
    <property type="evidence" value="ECO:0007669"/>
    <property type="project" value="UniProtKB-KW"/>
</dbReference>
<dbReference type="Pfam" id="PF01814">
    <property type="entry name" value="Hemerythrin"/>
    <property type="match status" value="1"/>
</dbReference>
<dbReference type="EMBL" id="CP043617">
    <property type="protein sequence ID" value="QFR48784.1"/>
    <property type="molecule type" value="Genomic_DNA"/>
</dbReference>
<dbReference type="Proteomes" id="UP000326944">
    <property type="component" value="Chromosome"/>
</dbReference>
<dbReference type="PROSITE" id="PS00550">
    <property type="entry name" value="HEMERYTHRINS"/>
    <property type="match status" value="1"/>
</dbReference>
<evidence type="ECO:0000313" key="6">
    <source>
        <dbReference type="EMBL" id="QFR48784.1"/>
    </source>
</evidence>
<dbReference type="InterPro" id="IPR012312">
    <property type="entry name" value="Hemerythrin-like"/>
</dbReference>
<dbReference type="InterPro" id="IPR050669">
    <property type="entry name" value="Hemerythrin"/>
</dbReference>
<dbReference type="GO" id="GO:0046872">
    <property type="term" value="F:metal ion binding"/>
    <property type="evidence" value="ECO:0007669"/>
    <property type="project" value="UniProtKB-KW"/>
</dbReference>
<reference evidence="6 7" key="1">
    <citation type="submission" date="2019-09" db="EMBL/GenBank/DDBJ databases">
        <title>Sulfurimonas gotlandica sp. nov., a chemoautotrophic and psychrotolerant epsilonproteobacterium isolated from a pelagic redoxcline, and an emended description of the genus Sulfurimonas.</title>
        <authorList>
            <person name="Wang S."/>
            <person name="Jiang L."/>
            <person name="Shao S."/>
        </authorList>
    </citation>
    <scope>NUCLEOTIDE SEQUENCE [LARGE SCALE GENOMIC DNA]</scope>
    <source>
        <strain evidence="6 7">GYSZ_1</strain>
    </source>
</reference>
<dbReference type="AlphaFoldDB" id="A0A5P8NZE9"/>
<sequence length="130" mass="15730">MKFDKQKHLLNFEEMDSYHKDFVEIYNSLENDSSEAYKNVMLKILEQTRLHFCNEEELMQKYNYPRLKEHSDEHKKVLYEMEYFINGANTKIGRNILKSYFLEGLPNWFDTHLLSMDSDLSSFLKEKTNL</sequence>
<dbReference type="InterPro" id="IPR012827">
    <property type="entry name" value="Hemerythrin_metal-bd"/>
</dbReference>
<evidence type="ECO:0000256" key="3">
    <source>
        <dbReference type="ARBA" id="ARBA00022723"/>
    </source>
</evidence>
<keyword evidence="3" id="KW-0479">Metal-binding</keyword>
<dbReference type="PANTHER" id="PTHR37164">
    <property type="entry name" value="BACTERIOHEMERYTHRIN"/>
    <property type="match status" value="1"/>
</dbReference>
<dbReference type="PANTHER" id="PTHR37164:SF1">
    <property type="entry name" value="BACTERIOHEMERYTHRIN"/>
    <property type="match status" value="1"/>
</dbReference>
<name>A0A5P8NZE9_9BACT</name>
<dbReference type="InterPro" id="IPR016131">
    <property type="entry name" value="Haemerythrin_Fe_BS"/>
</dbReference>
<evidence type="ECO:0000256" key="2">
    <source>
        <dbReference type="ARBA" id="ARBA00022621"/>
    </source>
</evidence>
<dbReference type="CDD" id="cd12107">
    <property type="entry name" value="Hemerythrin"/>
    <property type="match status" value="1"/>
</dbReference>
<dbReference type="InterPro" id="IPR035938">
    <property type="entry name" value="Hemerythrin-like_sf"/>
</dbReference>
<organism evidence="6 7">
    <name type="scientific">Sulfurimonas lithotrophica</name>
    <dbReference type="NCBI Taxonomy" id="2590022"/>
    <lineage>
        <taxon>Bacteria</taxon>
        <taxon>Pseudomonadati</taxon>
        <taxon>Campylobacterota</taxon>
        <taxon>Epsilonproteobacteria</taxon>
        <taxon>Campylobacterales</taxon>
        <taxon>Sulfurimonadaceae</taxon>
        <taxon>Sulfurimonas</taxon>
    </lineage>
</organism>